<dbReference type="Proteomes" id="UP000244336">
    <property type="component" value="Chromosome 8"/>
</dbReference>
<dbReference type="InterPro" id="IPR002083">
    <property type="entry name" value="MATH/TRAF_dom"/>
</dbReference>
<dbReference type="InterPro" id="IPR000210">
    <property type="entry name" value="BTB/POZ_dom"/>
</dbReference>
<dbReference type="SUPFAM" id="SSF54695">
    <property type="entry name" value="POZ domain"/>
    <property type="match status" value="1"/>
</dbReference>
<dbReference type="Gene3D" id="2.60.210.10">
    <property type="entry name" value="Apoptosis, Tumor Necrosis Factor Receptor Associated Protein 2, Chain A"/>
    <property type="match status" value="1"/>
</dbReference>
<dbReference type="Gene3D" id="6.10.250.3030">
    <property type="match status" value="1"/>
</dbReference>
<evidence type="ECO:0008006" key="6">
    <source>
        <dbReference type="Google" id="ProtNLM"/>
    </source>
</evidence>
<dbReference type="Pfam" id="PF22486">
    <property type="entry name" value="MATH_2"/>
    <property type="match status" value="1"/>
</dbReference>
<evidence type="ECO:0000259" key="2">
    <source>
        <dbReference type="PROSITE" id="PS50097"/>
    </source>
</evidence>
<name>A0A2T7CQB2_9POAL</name>
<dbReference type="InterPro" id="IPR008974">
    <property type="entry name" value="TRAF-like"/>
</dbReference>
<dbReference type="Pfam" id="PF00651">
    <property type="entry name" value="BTB"/>
    <property type="match status" value="1"/>
</dbReference>
<dbReference type="PANTHER" id="PTHR26379">
    <property type="entry name" value="BTB/POZ AND MATH DOMAIN-CONTAINING PROTEIN 1"/>
    <property type="match status" value="1"/>
</dbReference>
<evidence type="ECO:0000313" key="5">
    <source>
        <dbReference type="Proteomes" id="UP000244336"/>
    </source>
</evidence>
<dbReference type="SUPFAM" id="SSF49599">
    <property type="entry name" value="TRAF domain-like"/>
    <property type="match status" value="1"/>
</dbReference>
<dbReference type="InterPro" id="IPR011333">
    <property type="entry name" value="SKP1/BTB/POZ_sf"/>
</dbReference>
<dbReference type="Gramene" id="PUZ45535">
    <property type="protein sequence ID" value="PUZ45535"/>
    <property type="gene ID" value="GQ55_8G232100"/>
</dbReference>
<protein>
    <recommendedName>
        <fullName evidence="6">BTB domain-containing protein</fullName>
    </recommendedName>
</protein>
<organism evidence="4 5">
    <name type="scientific">Panicum hallii var. hallii</name>
    <dbReference type="NCBI Taxonomy" id="1504633"/>
    <lineage>
        <taxon>Eukaryota</taxon>
        <taxon>Viridiplantae</taxon>
        <taxon>Streptophyta</taxon>
        <taxon>Embryophyta</taxon>
        <taxon>Tracheophyta</taxon>
        <taxon>Spermatophyta</taxon>
        <taxon>Magnoliopsida</taxon>
        <taxon>Liliopsida</taxon>
        <taxon>Poales</taxon>
        <taxon>Poaceae</taxon>
        <taxon>PACMAD clade</taxon>
        <taxon>Panicoideae</taxon>
        <taxon>Panicodae</taxon>
        <taxon>Paniceae</taxon>
        <taxon>Panicinae</taxon>
        <taxon>Panicum</taxon>
        <taxon>Panicum sect. Panicum</taxon>
    </lineage>
</organism>
<reference evidence="4 5" key="1">
    <citation type="submission" date="2018-04" db="EMBL/GenBank/DDBJ databases">
        <title>WGS assembly of Panicum hallii var. hallii HAL2.</title>
        <authorList>
            <person name="Lovell J."/>
            <person name="Jenkins J."/>
            <person name="Lowry D."/>
            <person name="Mamidi S."/>
            <person name="Sreedasyam A."/>
            <person name="Weng X."/>
            <person name="Barry K."/>
            <person name="Bonette J."/>
            <person name="Campitelli B."/>
            <person name="Daum C."/>
            <person name="Gordon S."/>
            <person name="Gould B."/>
            <person name="Lipzen A."/>
            <person name="MacQueen A."/>
            <person name="Palacio-Mejia J."/>
            <person name="Plott C."/>
            <person name="Shakirov E."/>
            <person name="Shu S."/>
            <person name="Yoshinaga Y."/>
            <person name="Zane M."/>
            <person name="Rokhsar D."/>
            <person name="Grimwood J."/>
            <person name="Schmutz J."/>
            <person name="Juenger T."/>
        </authorList>
    </citation>
    <scope>NUCLEOTIDE SEQUENCE [LARGE SCALE GENOMIC DNA]</scope>
    <source>
        <strain evidence="5">cv. HAL2</strain>
    </source>
</reference>
<dbReference type="EMBL" id="CM009756">
    <property type="protein sequence ID" value="PUZ45535.1"/>
    <property type="molecule type" value="Genomic_DNA"/>
</dbReference>
<dbReference type="PANTHER" id="PTHR26379:SF477">
    <property type="entry name" value="OS08G0129000 PROTEIN"/>
    <property type="match status" value="1"/>
</dbReference>
<feature type="domain" description="BTB" evidence="2">
    <location>
        <begin position="88"/>
        <end position="158"/>
    </location>
</feature>
<dbReference type="CDD" id="cd00121">
    <property type="entry name" value="MATH"/>
    <property type="match status" value="1"/>
</dbReference>
<accession>A0A2T7CQB2</accession>
<evidence type="ECO:0000259" key="3">
    <source>
        <dbReference type="PROSITE" id="PS50144"/>
    </source>
</evidence>
<proteinExistence type="predicted"/>
<dbReference type="Gene3D" id="3.30.710.10">
    <property type="entry name" value="Potassium Channel Kv1.1, Chain A"/>
    <property type="match status" value="1"/>
</dbReference>
<feature type="domain" description="MATH" evidence="3">
    <location>
        <begin position="1"/>
        <end position="117"/>
    </location>
</feature>
<dbReference type="AlphaFoldDB" id="A0A2T7CQB2"/>
<sequence length="232" mass="24845">MTVDGCSKLMVMEVDGCISSGRFRAGGPSWCIEYFPFGVEVDEDAEWVTVHLNLDSPDANDEDEVNAQYKLTLLNRVGEIIFSAKVGAYATFQVGGELFAAHRRVLAARSAVFMAEVFGPGKGESAAAAAPMRVDGVEPRVFRALLHFVYTDSLPEVDEASADKVAMARGLLAAADSSLFKTGCDICGDVLCNHIDARTAMDLLELADSHGCPRLKAACIKVIKDLLAKVAP</sequence>
<dbReference type="OrthoDB" id="6359816at2759"/>
<dbReference type="PROSITE" id="PS50144">
    <property type="entry name" value="MATH"/>
    <property type="match status" value="1"/>
</dbReference>
<keyword evidence="5" id="KW-1185">Reference proteome</keyword>
<evidence type="ECO:0000256" key="1">
    <source>
        <dbReference type="ARBA" id="ARBA00004906"/>
    </source>
</evidence>
<gene>
    <name evidence="4" type="ORF">GQ55_8G232100</name>
</gene>
<dbReference type="GO" id="GO:0016567">
    <property type="term" value="P:protein ubiquitination"/>
    <property type="evidence" value="ECO:0007669"/>
    <property type="project" value="InterPro"/>
</dbReference>
<dbReference type="SMART" id="SM00225">
    <property type="entry name" value="BTB"/>
    <property type="match status" value="1"/>
</dbReference>
<dbReference type="InterPro" id="IPR045005">
    <property type="entry name" value="BPM1-6"/>
</dbReference>
<comment type="pathway">
    <text evidence="1">Protein modification; protein ubiquitination.</text>
</comment>
<dbReference type="PROSITE" id="PS50097">
    <property type="entry name" value="BTB"/>
    <property type="match status" value="1"/>
</dbReference>
<evidence type="ECO:0000313" key="4">
    <source>
        <dbReference type="EMBL" id="PUZ45535.1"/>
    </source>
</evidence>
<dbReference type="CDD" id="cd14733">
    <property type="entry name" value="BACK"/>
    <property type="match status" value="1"/>
</dbReference>